<reference evidence="2 3" key="2">
    <citation type="submission" date="2016-08" db="EMBL/GenBank/DDBJ databases">
        <title>Pervasive Adenine N6-methylation of Active Genes in Fungi.</title>
        <authorList>
            <consortium name="DOE Joint Genome Institute"/>
            <person name="Mondo S.J."/>
            <person name="Dannebaum R.O."/>
            <person name="Kuo R.C."/>
            <person name="Labutti K."/>
            <person name="Haridas S."/>
            <person name="Kuo A."/>
            <person name="Salamov A."/>
            <person name="Ahrendt S.R."/>
            <person name="Lipzen A."/>
            <person name="Sullivan W."/>
            <person name="Andreopoulos W.B."/>
            <person name="Clum A."/>
            <person name="Lindquist E."/>
            <person name="Daum C."/>
            <person name="Ramamoorthy G.K."/>
            <person name="Gryganskyi A."/>
            <person name="Culley D."/>
            <person name="Magnuson J.K."/>
            <person name="James T.Y."/>
            <person name="O'Malley M.A."/>
            <person name="Stajich J.E."/>
            <person name="Spatafora J.W."/>
            <person name="Visel A."/>
            <person name="Grigoriev I.V."/>
        </authorList>
    </citation>
    <scope>NUCLEOTIDE SEQUENCE [LARGE SCALE GENOMIC DNA]</scope>
    <source>
        <strain evidence="3">finn</strain>
    </source>
</reference>
<feature type="compositionally biased region" description="Low complexity" evidence="1">
    <location>
        <begin position="187"/>
        <end position="207"/>
    </location>
</feature>
<feature type="region of interest" description="Disordered" evidence="1">
    <location>
        <begin position="181"/>
        <end position="210"/>
    </location>
</feature>
<organism evidence="2 3">
    <name type="scientific">Piromyces finnis</name>
    <dbReference type="NCBI Taxonomy" id="1754191"/>
    <lineage>
        <taxon>Eukaryota</taxon>
        <taxon>Fungi</taxon>
        <taxon>Fungi incertae sedis</taxon>
        <taxon>Chytridiomycota</taxon>
        <taxon>Chytridiomycota incertae sedis</taxon>
        <taxon>Neocallimastigomycetes</taxon>
        <taxon>Neocallimastigales</taxon>
        <taxon>Neocallimastigaceae</taxon>
        <taxon>Piromyces</taxon>
    </lineage>
</organism>
<keyword evidence="3" id="KW-1185">Reference proteome</keyword>
<dbReference type="EMBL" id="MCFH01000010">
    <property type="protein sequence ID" value="ORX54739.1"/>
    <property type="molecule type" value="Genomic_DNA"/>
</dbReference>
<protein>
    <submittedName>
        <fullName evidence="2">Uncharacterized protein</fullName>
    </submittedName>
</protein>
<dbReference type="Proteomes" id="UP000193719">
    <property type="component" value="Unassembled WGS sequence"/>
</dbReference>
<name>A0A1Y1VFX6_9FUNG</name>
<dbReference type="AlphaFoldDB" id="A0A1Y1VFX6"/>
<evidence type="ECO:0000313" key="3">
    <source>
        <dbReference type="Proteomes" id="UP000193719"/>
    </source>
</evidence>
<proteinExistence type="predicted"/>
<reference evidence="2 3" key="1">
    <citation type="submission" date="2016-08" db="EMBL/GenBank/DDBJ databases">
        <title>Genomes of anaerobic fungi encode conserved fungal cellulosomes for biomass hydrolysis.</title>
        <authorList>
            <consortium name="DOE Joint Genome Institute"/>
            <person name="Haitjema C.H."/>
            <person name="Gilmore S.P."/>
            <person name="Henske J.K."/>
            <person name="Solomon K.V."/>
            <person name="De Groot R."/>
            <person name="Kuo A."/>
            <person name="Mondo S.J."/>
            <person name="Salamov A.A."/>
            <person name="Labutti K."/>
            <person name="Zhao Z."/>
            <person name="Chiniquy J."/>
            <person name="Barry K."/>
            <person name="Brewer H.M."/>
            <person name="Purvine S.O."/>
            <person name="Wright A.T."/>
            <person name="Boxma B."/>
            <person name="Van Alen T."/>
            <person name="Hackstein J.H."/>
            <person name="Baker S.E."/>
            <person name="Grigoriev I.V."/>
            <person name="O'Malley M.A."/>
        </authorList>
    </citation>
    <scope>NUCLEOTIDE SEQUENCE [LARGE SCALE GENOMIC DNA]</scope>
    <source>
        <strain evidence="3">finn</strain>
    </source>
</reference>
<dbReference type="OrthoDB" id="2147835at2759"/>
<sequence length="242" mass="27297">MASSRLTPIIKCNNCNNVTHIIVQSPTEQLLSYMEIIPTPSSPAQANADTTGNLNHAILKLKKLTVEPTNNDIFFKKTIICPKCAKFMATEFSYHNMDEPGMNAVISAIQEASKKMNITEILKGPTLYEDIVNQIKESDNKMIYFVLPYEDITPLLKLNEIAENQQINLIIENLVVPSEENSPFTENSNMLQQQQQQQPSPSSLNSPTQDKQLTKLNTQDINNNNKKKEHIATQHLFVSIKI</sequence>
<accession>A0A1Y1VFX6</accession>
<comment type="caution">
    <text evidence="2">The sequence shown here is derived from an EMBL/GenBank/DDBJ whole genome shotgun (WGS) entry which is preliminary data.</text>
</comment>
<evidence type="ECO:0000313" key="2">
    <source>
        <dbReference type="EMBL" id="ORX54739.1"/>
    </source>
</evidence>
<evidence type="ECO:0000256" key="1">
    <source>
        <dbReference type="SAM" id="MobiDB-lite"/>
    </source>
</evidence>
<gene>
    <name evidence="2" type="ORF">BCR36DRAFT_410546</name>
</gene>